<organism evidence="1 2">
    <name type="scientific">Chryseobacterium piscicola</name>
    <dbReference type="NCBI Taxonomy" id="551459"/>
    <lineage>
        <taxon>Bacteria</taxon>
        <taxon>Pseudomonadati</taxon>
        <taxon>Bacteroidota</taxon>
        <taxon>Flavobacteriia</taxon>
        <taxon>Flavobacteriales</taxon>
        <taxon>Weeksellaceae</taxon>
        <taxon>Chryseobacterium group</taxon>
        <taxon>Chryseobacterium</taxon>
    </lineage>
</organism>
<evidence type="ECO:0000313" key="2">
    <source>
        <dbReference type="Proteomes" id="UP000186246"/>
    </source>
</evidence>
<accession>A0A1N7KN41</accession>
<gene>
    <name evidence="1" type="ORF">SAMN05421796_101694</name>
</gene>
<sequence length="232" mass="25811">MFAELIDRKIKKKLCEPCVKNNFQTNSFSNFQIKTMNIYSYHGIRPIIKPSAYVHPQAVIIGNVEIGEEVYIGPNAVIRGDWGKIIIKDGANVQENCTLHVFPGIETILEESAHIGHGAIIHSGHIGKNCLVGMNAVVMDKAVIGDECIIGALAFVPANFKCDARKLIVGSPAKIIRDVSDEMIKWKTEGTKLYQELAREGKDAIQLCEPFTEFVQQIPTKVVDYSIWDDVK</sequence>
<dbReference type="Pfam" id="PF00132">
    <property type="entry name" value="Hexapep"/>
    <property type="match status" value="2"/>
</dbReference>
<dbReference type="InterPro" id="IPR050484">
    <property type="entry name" value="Transf_Hexapept/Carb_Anhydrase"/>
</dbReference>
<dbReference type="PANTHER" id="PTHR13061:SF29">
    <property type="entry name" value="GAMMA CARBONIC ANHYDRASE-LIKE 1, MITOCHONDRIAL-RELATED"/>
    <property type="match status" value="1"/>
</dbReference>
<dbReference type="CDD" id="cd04745">
    <property type="entry name" value="LbH_paaY_like"/>
    <property type="match status" value="1"/>
</dbReference>
<dbReference type="InterPro" id="IPR001451">
    <property type="entry name" value="Hexapep"/>
</dbReference>
<dbReference type="STRING" id="551459.SAMN05421796_101694"/>
<dbReference type="PANTHER" id="PTHR13061">
    <property type="entry name" value="DYNACTIN SUBUNIT P25"/>
    <property type="match status" value="1"/>
</dbReference>
<protein>
    <submittedName>
        <fullName evidence="1">Phenylacetic acid degradation protein</fullName>
    </submittedName>
</protein>
<name>A0A1N7KN41_9FLAO</name>
<proteinExistence type="predicted"/>
<dbReference type="Gene3D" id="2.160.10.10">
    <property type="entry name" value="Hexapeptide repeat proteins"/>
    <property type="match status" value="1"/>
</dbReference>
<dbReference type="EMBL" id="FTOJ01000001">
    <property type="protein sequence ID" value="SIS62988.1"/>
    <property type="molecule type" value="Genomic_DNA"/>
</dbReference>
<dbReference type="Proteomes" id="UP000186246">
    <property type="component" value="Unassembled WGS sequence"/>
</dbReference>
<dbReference type="AlphaFoldDB" id="A0A1N7KN41"/>
<dbReference type="InterPro" id="IPR011004">
    <property type="entry name" value="Trimer_LpxA-like_sf"/>
</dbReference>
<dbReference type="SUPFAM" id="SSF51161">
    <property type="entry name" value="Trimeric LpxA-like enzymes"/>
    <property type="match status" value="1"/>
</dbReference>
<evidence type="ECO:0000313" key="1">
    <source>
        <dbReference type="EMBL" id="SIS62988.1"/>
    </source>
</evidence>
<reference evidence="2" key="1">
    <citation type="submission" date="2017-01" db="EMBL/GenBank/DDBJ databases">
        <authorList>
            <person name="Varghese N."/>
            <person name="Submissions S."/>
        </authorList>
    </citation>
    <scope>NUCLEOTIDE SEQUENCE [LARGE SCALE GENOMIC DNA]</scope>
    <source>
        <strain evidence="2">DSM 21068</strain>
    </source>
</reference>